<dbReference type="InterPro" id="IPR036616">
    <property type="entry name" value="Poly(ADP-ribose)pol_reg_dom_sf"/>
</dbReference>
<dbReference type="GO" id="GO:0016779">
    <property type="term" value="F:nucleotidyltransferase activity"/>
    <property type="evidence" value="ECO:0007669"/>
    <property type="project" value="UniProtKB-KW"/>
</dbReference>
<dbReference type="InterPro" id="IPR050800">
    <property type="entry name" value="ARTD/PARP"/>
</dbReference>
<feature type="domain" description="PARP alpha-helical" evidence="11">
    <location>
        <begin position="167"/>
        <end position="293"/>
    </location>
</feature>
<evidence type="ECO:0000259" key="12">
    <source>
        <dbReference type="PROSITE" id="PS51977"/>
    </source>
</evidence>
<keyword evidence="2 8" id="KW-0328">Glycosyltransferase</keyword>
<dbReference type="EC" id="2.4.2.-" evidence="8"/>
<evidence type="ECO:0000256" key="6">
    <source>
        <dbReference type="ARBA" id="ARBA00023242"/>
    </source>
</evidence>
<dbReference type="EMBL" id="LATX01002314">
    <property type="protein sequence ID" value="KTB31534.1"/>
    <property type="molecule type" value="Genomic_DNA"/>
</dbReference>
<proteinExistence type="predicted"/>
<feature type="compositionally biased region" description="Basic and acidic residues" evidence="9">
    <location>
        <begin position="139"/>
        <end position="154"/>
    </location>
</feature>
<evidence type="ECO:0000256" key="8">
    <source>
        <dbReference type="RuleBase" id="RU362114"/>
    </source>
</evidence>
<keyword evidence="6" id="KW-0539">Nucleus</keyword>
<dbReference type="SUPFAM" id="SSF142921">
    <property type="entry name" value="WGR domain-like"/>
    <property type="match status" value="1"/>
</dbReference>
<evidence type="ECO:0000256" key="3">
    <source>
        <dbReference type="ARBA" id="ARBA00022679"/>
    </source>
</evidence>
<dbReference type="InterPro" id="IPR012317">
    <property type="entry name" value="Poly(ADP-ribose)pol_cat_dom"/>
</dbReference>
<dbReference type="PROSITE" id="PS51059">
    <property type="entry name" value="PARP_CATALYTIC"/>
    <property type="match status" value="1"/>
</dbReference>
<evidence type="ECO:0000313" key="14">
    <source>
        <dbReference type="Proteomes" id="UP000054988"/>
    </source>
</evidence>
<dbReference type="InterPro" id="IPR036930">
    <property type="entry name" value="WGR_dom_sf"/>
</dbReference>
<name>A0A0W0F5E4_MONRR</name>
<evidence type="ECO:0000256" key="1">
    <source>
        <dbReference type="ARBA" id="ARBA00004123"/>
    </source>
</evidence>
<dbReference type="PANTHER" id="PTHR10459">
    <property type="entry name" value="DNA LIGASE"/>
    <property type="match status" value="1"/>
</dbReference>
<evidence type="ECO:0000259" key="10">
    <source>
        <dbReference type="PROSITE" id="PS51059"/>
    </source>
</evidence>
<dbReference type="SUPFAM" id="SSF56399">
    <property type="entry name" value="ADP-ribosylation"/>
    <property type="match status" value="1"/>
</dbReference>
<sequence>MRLLRRHYSQVVSRARVNPASGKAYTHQVFTNDDATWDATLNQTDVKDNKNKFFNLQVLQSFADTSKCYLFTHWGRVGERGQTQLKGPWSKDEAVDAFKSRFRSKAGVAWEDRVGMVAKKGKYTWLERDYDNEDAADSNDGKVEQKKAAEDKSKPSIPQSTLAPEIQPGASCCNSPNTYTDPFYSIIDATLSALNYDANKLPLGKLAQSTILKGFAALKSLSEVIDGTDTAKIQEYGNQQAACEELTNLYYSIIPHSFGRSRPIIINNTMLLKRELDLVDALGEMEIASKLMSEIEAKESTINPLDLQFRSLDLTKMEVLLDGSQEFKIIEQYMQDTHDHTHTHISAKIKAAFRVERAVETEAWKKAGFHQIKPGQRLLLWHGSRSTNFAGILKQGLRIAPPEAPSTGYMFGKGVYFADMMSKSAGYCHSSLSNGLGCLLLCEVAAKPLYELRDGQYNADMNCKKYNKRATKGIGRTQHQKWKDAGKALGVDDLLGCNMPDGKAMDVGKQGYLQYNEYIVYDVSQIRVRYLLRKRMYVHVEVFHNSYRYQGKATTTIQPGSESYSWPSSYQK</sequence>
<evidence type="ECO:0000256" key="7">
    <source>
        <dbReference type="ARBA" id="ARBA00033987"/>
    </source>
</evidence>
<dbReference type="GO" id="GO:0003950">
    <property type="term" value="F:NAD+ poly-ADP-ribosyltransferase activity"/>
    <property type="evidence" value="ECO:0007669"/>
    <property type="project" value="UniProtKB-UniRule"/>
</dbReference>
<dbReference type="PROSITE" id="PS51977">
    <property type="entry name" value="WGR"/>
    <property type="match status" value="1"/>
</dbReference>
<feature type="domain" description="PARP catalytic" evidence="10">
    <location>
        <begin position="303"/>
        <end position="542"/>
    </location>
</feature>
<comment type="catalytic activity">
    <reaction evidence="7">
        <text>NAD(+) + (ADP-D-ribosyl)n-acceptor = nicotinamide + (ADP-D-ribosyl)n+1-acceptor + H(+).</text>
        <dbReference type="EC" id="2.4.2.30"/>
    </reaction>
</comment>
<reference evidence="13 14" key="1">
    <citation type="submission" date="2015-12" db="EMBL/GenBank/DDBJ databases">
        <title>Draft genome sequence of Moniliophthora roreri, the causal agent of frosty pod rot of cacao.</title>
        <authorList>
            <person name="Aime M.C."/>
            <person name="Diaz-Valderrama J.R."/>
            <person name="Kijpornyongpan T."/>
            <person name="Phillips-Mora W."/>
        </authorList>
    </citation>
    <scope>NUCLEOTIDE SEQUENCE [LARGE SCALE GENOMIC DNA]</scope>
    <source>
        <strain evidence="13 14">MCA 2952</strain>
    </source>
</reference>
<dbReference type="eggNOG" id="KOG1037">
    <property type="taxonomic scope" value="Eukaryota"/>
</dbReference>
<evidence type="ECO:0000313" key="13">
    <source>
        <dbReference type="EMBL" id="KTB31534.1"/>
    </source>
</evidence>
<dbReference type="Gene3D" id="3.90.228.10">
    <property type="match status" value="1"/>
</dbReference>
<dbReference type="Gene3D" id="1.20.142.10">
    <property type="entry name" value="Poly(ADP-ribose) polymerase, regulatory domain"/>
    <property type="match status" value="1"/>
</dbReference>
<dbReference type="PROSITE" id="PS51060">
    <property type="entry name" value="PARP_ALPHA_HD"/>
    <property type="match status" value="1"/>
</dbReference>
<protein>
    <recommendedName>
        <fullName evidence="8">Poly [ADP-ribose] polymerase</fullName>
        <shortName evidence="8">PARP</shortName>
        <ecNumber evidence="8">2.4.2.-</ecNumber>
    </recommendedName>
</protein>
<evidence type="ECO:0000256" key="2">
    <source>
        <dbReference type="ARBA" id="ARBA00022676"/>
    </source>
</evidence>
<evidence type="ECO:0000256" key="4">
    <source>
        <dbReference type="ARBA" id="ARBA00022695"/>
    </source>
</evidence>
<evidence type="ECO:0000259" key="11">
    <source>
        <dbReference type="PROSITE" id="PS51060"/>
    </source>
</evidence>
<dbReference type="CDD" id="cd01437">
    <property type="entry name" value="parp_like"/>
    <property type="match status" value="1"/>
</dbReference>
<dbReference type="Pfam" id="PF05406">
    <property type="entry name" value="WGR"/>
    <property type="match status" value="1"/>
</dbReference>
<dbReference type="GO" id="GO:0005730">
    <property type="term" value="C:nucleolus"/>
    <property type="evidence" value="ECO:0007669"/>
    <property type="project" value="TreeGrafter"/>
</dbReference>
<dbReference type="SMART" id="SM00773">
    <property type="entry name" value="WGR"/>
    <property type="match status" value="1"/>
</dbReference>
<dbReference type="PANTHER" id="PTHR10459:SF60">
    <property type="entry name" value="POLY [ADP-RIBOSE] POLYMERASE 2"/>
    <property type="match status" value="1"/>
</dbReference>
<dbReference type="Proteomes" id="UP000054988">
    <property type="component" value="Unassembled WGS sequence"/>
</dbReference>
<gene>
    <name evidence="13" type="ORF">WG66_15897</name>
</gene>
<feature type="domain" description="WGR" evidence="12">
    <location>
        <begin position="26"/>
        <end position="123"/>
    </location>
</feature>
<dbReference type="GO" id="GO:0070212">
    <property type="term" value="P:protein poly-ADP-ribosylation"/>
    <property type="evidence" value="ECO:0007669"/>
    <property type="project" value="TreeGrafter"/>
</dbReference>
<keyword evidence="5 8" id="KW-0520">NAD</keyword>
<evidence type="ECO:0000256" key="9">
    <source>
        <dbReference type="SAM" id="MobiDB-lite"/>
    </source>
</evidence>
<comment type="subcellular location">
    <subcellularLocation>
        <location evidence="1">Nucleus</location>
    </subcellularLocation>
</comment>
<comment type="caution">
    <text evidence="13">The sequence shown here is derived from an EMBL/GenBank/DDBJ whole genome shotgun (WGS) entry which is preliminary data.</text>
</comment>
<dbReference type="GO" id="GO:0006302">
    <property type="term" value="P:double-strand break repair"/>
    <property type="evidence" value="ECO:0007669"/>
    <property type="project" value="TreeGrafter"/>
</dbReference>
<dbReference type="AlphaFoldDB" id="A0A0W0F5E4"/>
<organism evidence="13 14">
    <name type="scientific">Moniliophthora roreri</name>
    <name type="common">Frosty pod rot fungus</name>
    <name type="synonym">Monilia roreri</name>
    <dbReference type="NCBI Taxonomy" id="221103"/>
    <lineage>
        <taxon>Eukaryota</taxon>
        <taxon>Fungi</taxon>
        <taxon>Dikarya</taxon>
        <taxon>Basidiomycota</taxon>
        <taxon>Agaricomycotina</taxon>
        <taxon>Agaricomycetes</taxon>
        <taxon>Agaricomycetidae</taxon>
        <taxon>Agaricales</taxon>
        <taxon>Marasmiineae</taxon>
        <taxon>Marasmiaceae</taxon>
        <taxon>Moniliophthora</taxon>
    </lineage>
</organism>
<dbReference type="InterPro" id="IPR004102">
    <property type="entry name" value="Poly(ADP-ribose)pol_reg_dom"/>
</dbReference>
<dbReference type="Pfam" id="PF00644">
    <property type="entry name" value="PARP"/>
    <property type="match status" value="1"/>
</dbReference>
<dbReference type="CDD" id="cd07997">
    <property type="entry name" value="WGR_PARP"/>
    <property type="match status" value="1"/>
</dbReference>
<dbReference type="InterPro" id="IPR008893">
    <property type="entry name" value="WGR_domain"/>
</dbReference>
<accession>A0A0W0F5E4</accession>
<dbReference type="Pfam" id="PF02877">
    <property type="entry name" value="PARP_reg"/>
    <property type="match status" value="1"/>
</dbReference>
<keyword evidence="3 8" id="KW-0808">Transferase</keyword>
<feature type="region of interest" description="Disordered" evidence="9">
    <location>
        <begin position="134"/>
        <end position="169"/>
    </location>
</feature>
<keyword evidence="4" id="KW-0548">Nucleotidyltransferase</keyword>
<evidence type="ECO:0000256" key="5">
    <source>
        <dbReference type="ARBA" id="ARBA00023027"/>
    </source>
</evidence>
<dbReference type="SUPFAM" id="SSF47587">
    <property type="entry name" value="Domain of poly(ADP-ribose) polymerase"/>
    <property type="match status" value="1"/>
</dbReference>
<dbReference type="Gene3D" id="2.20.140.10">
    <property type="entry name" value="WGR domain"/>
    <property type="match status" value="1"/>
</dbReference>
<dbReference type="GO" id="GO:1990404">
    <property type="term" value="F:NAD+-protein mono-ADP-ribosyltransferase activity"/>
    <property type="evidence" value="ECO:0007669"/>
    <property type="project" value="TreeGrafter"/>
</dbReference>